<organism evidence="1">
    <name type="scientific">uncultured Thermomicrobiales bacterium</name>
    <dbReference type="NCBI Taxonomy" id="1645740"/>
    <lineage>
        <taxon>Bacteria</taxon>
        <taxon>Pseudomonadati</taxon>
        <taxon>Thermomicrobiota</taxon>
        <taxon>Thermomicrobia</taxon>
        <taxon>Thermomicrobiales</taxon>
        <taxon>environmental samples</taxon>
    </lineage>
</organism>
<accession>A0A6J4VAB0</accession>
<sequence length="122" mass="12857">MAATNRLGCDRCGYEVTTSGPRRMTDGRMVARLYCATCGVTRECESGATEPRRGPLGVPLGPRGGRAARLAGEIARRLRSGVAAGAANCPTCGDGDLVLVQQAGREPRCPHCGEGRLRLWGE</sequence>
<dbReference type="EMBL" id="CADCWN010000160">
    <property type="protein sequence ID" value="CAA9571442.1"/>
    <property type="molecule type" value="Genomic_DNA"/>
</dbReference>
<gene>
    <name evidence="1" type="ORF">AVDCRST_MAG18-2015</name>
</gene>
<name>A0A6J4VAB0_9BACT</name>
<protein>
    <submittedName>
        <fullName evidence="1">Uncharacterized protein</fullName>
    </submittedName>
</protein>
<evidence type="ECO:0000313" key="1">
    <source>
        <dbReference type="EMBL" id="CAA9571442.1"/>
    </source>
</evidence>
<dbReference type="AlphaFoldDB" id="A0A6J4VAB0"/>
<proteinExistence type="predicted"/>
<reference evidence="1" key="1">
    <citation type="submission" date="2020-02" db="EMBL/GenBank/DDBJ databases">
        <authorList>
            <person name="Meier V. D."/>
        </authorList>
    </citation>
    <scope>NUCLEOTIDE SEQUENCE</scope>
    <source>
        <strain evidence="1">AVDCRST_MAG18</strain>
    </source>
</reference>